<evidence type="ECO:0000313" key="1">
    <source>
        <dbReference type="EMBL" id="QFR56642.1"/>
    </source>
</evidence>
<dbReference type="EMBL" id="MN098328">
    <property type="protein sequence ID" value="QFR56642.1"/>
    <property type="molecule type" value="Genomic_DNA"/>
</dbReference>
<accession>A0A5P8PIS9</accession>
<dbReference type="Proteomes" id="UP000326601">
    <property type="component" value="Segment"/>
</dbReference>
<reference evidence="2" key="1">
    <citation type="submission" date="2019-06" db="EMBL/GenBank/DDBJ databases">
        <title>Complete genome sequence of Stenotrophomonas phage Mendera.</title>
        <authorList>
            <person name="Garza K."/>
            <person name="Newkirk H."/>
            <person name="Moreland R."/>
            <person name="Liu M."/>
            <person name="Ramsey J."/>
            <person name="Gonzalez C.F."/>
            <person name="Leavitt J."/>
        </authorList>
    </citation>
    <scope>NUCLEOTIDE SEQUENCE [LARGE SCALE GENOMIC DNA]</scope>
</reference>
<organism evidence="1 2">
    <name type="scientific">Stenotrophomonas phage Mendera</name>
    <dbReference type="NCBI Taxonomy" id="2650877"/>
    <lineage>
        <taxon>Viruses</taxon>
        <taxon>Duplodnaviria</taxon>
        <taxon>Heunggongvirae</taxon>
        <taxon>Uroviricota</taxon>
        <taxon>Caudoviricetes</taxon>
        <taxon>Menderavirus</taxon>
        <taxon>Menderavirus mendera</taxon>
    </lineage>
</organism>
<evidence type="ECO:0000313" key="2">
    <source>
        <dbReference type="Proteomes" id="UP000326601"/>
    </source>
</evidence>
<keyword evidence="2" id="KW-1185">Reference proteome</keyword>
<gene>
    <name evidence="1" type="ORF">CPT_Mendera_093</name>
</gene>
<protein>
    <submittedName>
        <fullName evidence="1">Uncharacterized protein</fullName>
    </submittedName>
</protein>
<sequence length="96" mass="10975">MGAYGNSEQMEKHALQVREINEQLYAIEQAYKCIERLALETGLMVSYRGPACKGDSGTLYPPGTYDWNDRFYYGNVKRDPDLNDEPLWMPSSQEGC</sequence>
<proteinExistence type="predicted"/>
<name>A0A5P8PIS9_9CAUD</name>